<keyword evidence="7" id="KW-1185">Reference proteome</keyword>
<dbReference type="InterPro" id="IPR011075">
    <property type="entry name" value="TetR_C"/>
</dbReference>
<dbReference type="EMBL" id="JAKJPO010000001">
    <property type="protein sequence ID" value="MCF7220524.1"/>
    <property type="molecule type" value="Genomic_DNA"/>
</dbReference>
<dbReference type="Gene3D" id="1.10.357.10">
    <property type="entry name" value="Tetracycline Repressor, domain 2"/>
    <property type="match status" value="1"/>
</dbReference>
<organism evidence="6 7">
    <name type="scientific">Marilutibacter chinensis</name>
    <dbReference type="NCBI Taxonomy" id="2912247"/>
    <lineage>
        <taxon>Bacteria</taxon>
        <taxon>Pseudomonadati</taxon>
        <taxon>Pseudomonadota</taxon>
        <taxon>Gammaproteobacteria</taxon>
        <taxon>Lysobacterales</taxon>
        <taxon>Lysobacteraceae</taxon>
        <taxon>Marilutibacter</taxon>
    </lineage>
</organism>
<dbReference type="InterPro" id="IPR009057">
    <property type="entry name" value="Homeodomain-like_sf"/>
</dbReference>
<keyword evidence="1" id="KW-0805">Transcription regulation</keyword>
<sequence>MNASATTRKGSATREAIIEQAYGFACAGGLESLSIGPLAQAVGMSKSGVFAHFGSREDLQLAVLEQAGERFVNAVLLPALAAPRGLARLRAIVLGWFDWVRQNEGGCLLLAAISEYDDRPGPLRDRILQHQRIWRRELARAIGLAVESGELEAATDPEQLAFELYSIALGVHHDAGLFGYASAAERGRKGLERLLSAYASTRRAPGSSPPSADD</sequence>
<reference evidence="6 7" key="1">
    <citation type="submission" date="2022-01" db="EMBL/GenBank/DDBJ databases">
        <title>Lysobacter chinensis sp. nov., a bacterium isolated from cow dung compost.</title>
        <authorList>
            <person name="Liu Y."/>
        </authorList>
    </citation>
    <scope>NUCLEOTIDE SEQUENCE [LARGE SCALE GENOMIC DNA]</scope>
    <source>
        <strain evidence="6 7">TLK-CK17</strain>
    </source>
</reference>
<keyword evidence="3" id="KW-0804">Transcription</keyword>
<evidence type="ECO:0000256" key="2">
    <source>
        <dbReference type="ARBA" id="ARBA00023125"/>
    </source>
</evidence>
<reference evidence="7" key="2">
    <citation type="submission" date="2022-01" db="EMBL/GenBank/DDBJ databases">
        <title>Lysobacter chinensis sp. nov., a bacterium isolated from cow dung compost.</title>
        <authorList>
            <person name="Zhou L.Y."/>
        </authorList>
    </citation>
    <scope>NUCLEOTIDE SEQUENCE [LARGE SCALE GENOMIC DNA]</scope>
    <source>
        <strain evidence="7">TLK-CK17</strain>
    </source>
</reference>
<dbReference type="SUPFAM" id="SSF48498">
    <property type="entry name" value="Tetracyclin repressor-like, C-terminal domain"/>
    <property type="match status" value="1"/>
</dbReference>
<evidence type="ECO:0000256" key="4">
    <source>
        <dbReference type="PROSITE-ProRule" id="PRU00335"/>
    </source>
</evidence>
<evidence type="ECO:0000256" key="1">
    <source>
        <dbReference type="ARBA" id="ARBA00023015"/>
    </source>
</evidence>
<dbReference type="Pfam" id="PF16925">
    <property type="entry name" value="TetR_C_13"/>
    <property type="match status" value="1"/>
</dbReference>
<dbReference type="Proteomes" id="UP001430796">
    <property type="component" value="Unassembled WGS sequence"/>
</dbReference>
<accession>A0ABS9HNE5</accession>
<evidence type="ECO:0000313" key="6">
    <source>
        <dbReference type="EMBL" id="MCF7220524.1"/>
    </source>
</evidence>
<dbReference type="Pfam" id="PF00440">
    <property type="entry name" value="TetR_N"/>
    <property type="match status" value="1"/>
</dbReference>
<evidence type="ECO:0000256" key="3">
    <source>
        <dbReference type="ARBA" id="ARBA00023163"/>
    </source>
</evidence>
<dbReference type="RefSeq" id="WP_237052891.1">
    <property type="nucleotide sequence ID" value="NZ_JAKJPO010000001.1"/>
</dbReference>
<dbReference type="PANTHER" id="PTHR47506">
    <property type="entry name" value="TRANSCRIPTIONAL REGULATORY PROTEIN"/>
    <property type="match status" value="1"/>
</dbReference>
<name>A0ABS9HNE5_9GAMM</name>
<dbReference type="PANTHER" id="PTHR47506:SF6">
    <property type="entry name" value="HTH-TYPE TRANSCRIPTIONAL REPRESSOR NEMR"/>
    <property type="match status" value="1"/>
</dbReference>
<dbReference type="Gene3D" id="1.10.10.60">
    <property type="entry name" value="Homeodomain-like"/>
    <property type="match status" value="1"/>
</dbReference>
<dbReference type="SUPFAM" id="SSF46689">
    <property type="entry name" value="Homeodomain-like"/>
    <property type="match status" value="1"/>
</dbReference>
<protein>
    <submittedName>
        <fullName evidence="6">TetR/AcrR family transcriptional regulator</fullName>
    </submittedName>
</protein>
<proteinExistence type="predicted"/>
<dbReference type="InterPro" id="IPR036271">
    <property type="entry name" value="Tet_transcr_reg_TetR-rel_C_sf"/>
</dbReference>
<comment type="caution">
    <text evidence="6">The sequence shown here is derived from an EMBL/GenBank/DDBJ whole genome shotgun (WGS) entry which is preliminary data.</text>
</comment>
<feature type="DNA-binding region" description="H-T-H motif" evidence="4">
    <location>
        <begin position="34"/>
        <end position="53"/>
    </location>
</feature>
<dbReference type="InterPro" id="IPR001647">
    <property type="entry name" value="HTH_TetR"/>
</dbReference>
<reference evidence="6 7" key="3">
    <citation type="submission" date="2022-01" db="EMBL/GenBank/DDBJ databases">
        <authorList>
            <person name="Zhou L.Y."/>
        </authorList>
    </citation>
    <scope>NUCLEOTIDE SEQUENCE [LARGE SCALE GENOMIC DNA]</scope>
    <source>
        <strain evidence="6 7">TLK-CK17</strain>
    </source>
</reference>
<gene>
    <name evidence="6" type="ORF">L3V18_01775</name>
</gene>
<evidence type="ECO:0000313" key="7">
    <source>
        <dbReference type="Proteomes" id="UP001430796"/>
    </source>
</evidence>
<evidence type="ECO:0000259" key="5">
    <source>
        <dbReference type="PROSITE" id="PS50977"/>
    </source>
</evidence>
<dbReference type="PROSITE" id="PS50977">
    <property type="entry name" value="HTH_TETR_2"/>
    <property type="match status" value="1"/>
</dbReference>
<feature type="domain" description="HTH tetR-type" evidence="5">
    <location>
        <begin position="11"/>
        <end position="71"/>
    </location>
</feature>
<keyword evidence="2 4" id="KW-0238">DNA-binding</keyword>